<dbReference type="Proteomes" id="UP000190162">
    <property type="component" value="Unassembled WGS sequence"/>
</dbReference>
<sequence>MHSRLEAAREFIELNLDAKLDVEGLSRVACLSKFHFHRQFTSRYGVSVANYVRLLRLKKASYLLVYYPDTSITEIALDCCYENSESFSRAFRRVFERSPSEFRVSPDWEKWRIHFEAIYRSRNDPSMNTNQFDVSIVDVEAIDIAVLEHQGPPMQIG</sequence>
<evidence type="ECO:0000256" key="1">
    <source>
        <dbReference type="ARBA" id="ARBA00023015"/>
    </source>
</evidence>
<gene>
    <name evidence="5" type="ORF">SAMN02745132_03309</name>
</gene>
<dbReference type="InterPro" id="IPR020449">
    <property type="entry name" value="Tscrpt_reg_AraC-type_HTH"/>
</dbReference>
<keyword evidence="1" id="KW-0805">Transcription regulation</keyword>
<dbReference type="SMART" id="SM00342">
    <property type="entry name" value="HTH_ARAC"/>
    <property type="match status" value="1"/>
</dbReference>
<dbReference type="PANTHER" id="PTHR40055">
    <property type="entry name" value="TRANSCRIPTIONAL REGULATOR YGIV-RELATED"/>
    <property type="match status" value="1"/>
</dbReference>
<evidence type="ECO:0000313" key="5">
    <source>
        <dbReference type="EMBL" id="SKA60513.1"/>
    </source>
</evidence>
<name>A0A1T4V6D8_9GAMM</name>
<accession>A0A1T4V6D8</accession>
<dbReference type="Pfam" id="PF12833">
    <property type="entry name" value="HTH_18"/>
    <property type="match status" value="1"/>
</dbReference>
<keyword evidence="3" id="KW-0804">Transcription</keyword>
<evidence type="ECO:0000256" key="3">
    <source>
        <dbReference type="ARBA" id="ARBA00023163"/>
    </source>
</evidence>
<dbReference type="GO" id="GO:0003700">
    <property type="term" value="F:DNA-binding transcription factor activity"/>
    <property type="evidence" value="ECO:0007669"/>
    <property type="project" value="InterPro"/>
</dbReference>
<dbReference type="InterPro" id="IPR018060">
    <property type="entry name" value="HTH_AraC"/>
</dbReference>
<evidence type="ECO:0000259" key="4">
    <source>
        <dbReference type="PROSITE" id="PS01124"/>
    </source>
</evidence>
<dbReference type="InterPro" id="IPR009057">
    <property type="entry name" value="Homeodomain-like_sf"/>
</dbReference>
<evidence type="ECO:0000256" key="2">
    <source>
        <dbReference type="ARBA" id="ARBA00023125"/>
    </source>
</evidence>
<dbReference type="AlphaFoldDB" id="A0A1T4V6D8"/>
<dbReference type="InterPro" id="IPR050908">
    <property type="entry name" value="SmbC-like"/>
</dbReference>
<keyword evidence="6" id="KW-1185">Reference proteome</keyword>
<organism evidence="5 6">
    <name type="scientific">Enterovibrio nigricans DSM 22720</name>
    <dbReference type="NCBI Taxonomy" id="1121868"/>
    <lineage>
        <taxon>Bacteria</taxon>
        <taxon>Pseudomonadati</taxon>
        <taxon>Pseudomonadota</taxon>
        <taxon>Gammaproteobacteria</taxon>
        <taxon>Vibrionales</taxon>
        <taxon>Vibrionaceae</taxon>
        <taxon>Enterovibrio</taxon>
    </lineage>
</organism>
<dbReference type="PROSITE" id="PS01124">
    <property type="entry name" value="HTH_ARAC_FAMILY_2"/>
    <property type="match status" value="1"/>
</dbReference>
<evidence type="ECO:0000313" key="6">
    <source>
        <dbReference type="Proteomes" id="UP000190162"/>
    </source>
</evidence>
<feature type="domain" description="HTH araC/xylS-type" evidence="4">
    <location>
        <begin position="6"/>
        <end position="105"/>
    </location>
</feature>
<dbReference type="EMBL" id="FUXU01000050">
    <property type="protein sequence ID" value="SKA60513.1"/>
    <property type="molecule type" value="Genomic_DNA"/>
</dbReference>
<dbReference type="PRINTS" id="PR00032">
    <property type="entry name" value="HTHARAC"/>
</dbReference>
<dbReference type="Gene3D" id="1.10.10.60">
    <property type="entry name" value="Homeodomain-like"/>
    <property type="match status" value="2"/>
</dbReference>
<protein>
    <submittedName>
        <fullName evidence="5">AraC-type DNA-binding protein</fullName>
    </submittedName>
</protein>
<proteinExistence type="predicted"/>
<dbReference type="GO" id="GO:0043565">
    <property type="term" value="F:sequence-specific DNA binding"/>
    <property type="evidence" value="ECO:0007669"/>
    <property type="project" value="InterPro"/>
</dbReference>
<dbReference type="PANTHER" id="PTHR40055:SF1">
    <property type="entry name" value="TRANSCRIPTIONAL REGULATOR YGIV-RELATED"/>
    <property type="match status" value="1"/>
</dbReference>
<keyword evidence="2 5" id="KW-0238">DNA-binding</keyword>
<dbReference type="SUPFAM" id="SSF46689">
    <property type="entry name" value="Homeodomain-like"/>
    <property type="match status" value="2"/>
</dbReference>
<reference evidence="6" key="1">
    <citation type="submission" date="2017-02" db="EMBL/GenBank/DDBJ databases">
        <authorList>
            <person name="Varghese N."/>
            <person name="Submissions S."/>
        </authorList>
    </citation>
    <scope>NUCLEOTIDE SEQUENCE [LARGE SCALE GENOMIC DNA]</scope>
    <source>
        <strain evidence="6">DSM 22720</strain>
    </source>
</reference>